<feature type="region of interest" description="Disordered" evidence="1">
    <location>
        <begin position="121"/>
        <end position="142"/>
    </location>
</feature>
<feature type="compositionally biased region" description="Basic and acidic residues" evidence="1">
    <location>
        <begin position="57"/>
        <end position="72"/>
    </location>
</feature>
<dbReference type="Proteomes" id="UP001177670">
    <property type="component" value="Unassembled WGS sequence"/>
</dbReference>
<keyword evidence="3" id="KW-1185">Reference proteome</keyword>
<feature type="compositionally biased region" description="Basic and acidic residues" evidence="1">
    <location>
        <begin position="38"/>
        <end position="50"/>
    </location>
</feature>
<evidence type="ECO:0000256" key="1">
    <source>
        <dbReference type="SAM" id="MobiDB-lite"/>
    </source>
</evidence>
<gene>
    <name evidence="2" type="ORF">K0M31_003838</name>
</gene>
<protein>
    <submittedName>
        <fullName evidence="2">Uncharacterized protein</fullName>
    </submittedName>
</protein>
<evidence type="ECO:0000313" key="2">
    <source>
        <dbReference type="EMBL" id="KAK1127294.1"/>
    </source>
</evidence>
<feature type="compositionally biased region" description="Polar residues" evidence="1">
    <location>
        <begin position="89"/>
        <end position="100"/>
    </location>
</feature>
<evidence type="ECO:0000313" key="3">
    <source>
        <dbReference type="Proteomes" id="UP001177670"/>
    </source>
</evidence>
<comment type="caution">
    <text evidence="2">The sequence shown here is derived from an EMBL/GenBank/DDBJ whole genome shotgun (WGS) entry which is preliminary data.</text>
</comment>
<proteinExistence type="predicted"/>
<sequence length="196" mass="22036">MKRKQKQRRERGVVWRGWQGCDKVKSTNYPALKRKKEKERERERERERIAKQSLSRQDGKEELGRSRGEARRIAVGMGQGKAHWRGTTPRPNDSGPNSSGLQLRAGGGAFTYRSNAVRSGLSRRRDCTNPLGRSGDHVRSEPSAGYRLCFGGPDRATGPRVSRIRAPLTDSVRRVSLPPRFRDSQIDASLSLTIAV</sequence>
<dbReference type="EMBL" id="JAHYIQ010000012">
    <property type="protein sequence ID" value="KAK1127294.1"/>
    <property type="molecule type" value="Genomic_DNA"/>
</dbReference>
<reference evidence="2" key="1">
    <citation type="submission" date="2021-10" db="EMBL/GenBank/DDBJ databases">
        <title>Melipona bicolor Genome sequencing and assembly.</title>
        <authorList>
            <person name="Araujo N.S."/>
            <person name="Arias M.C."/>
        </authorList>
    </citation>
    <scope>NUCLEOTIDE SEQUENCE</scope>
    <source>
        <strain evidence="2">USP_2M_L1-L4_2017</strain>
        <tissue evidence="2">Whole body</tissue>
    </source>
</reference>
<feature type="region of interest" description="Disordered" evidence="1">
    <location>
        <begin position="25"/>
        <end position="100"/>
    </location>
</feature>
<organism evidence="2 3">
    <name type="scientific">Melipona bicolor</name>
    <dbReference type="NCBI Taxonomy" id="60889"/>
    <lineage>
        <taxon>Eukaryota</taxon>
        <taxon>Metazoa</taxon>
        <taxon>Ecdysozoa</taxon>
        <taxon>Arthropoda</taxon>
        <taxon>Hexapoda</taxon>
        <taxon>Insecta</taxon>
        <taxon>Pterygota</taxon>
        <taxon>Neoptera</taxon>
        <taxon>Endopterygota</taxon>
        <taxon>Hymenoptera</taxon>
        <taxon>Apocrita</taxon>
        <taxon>Aculeata</taxon>
        <taxon>Apoidea</taxon>
        <taxon>Anthophila</taxon>
        <taxon>Apidae</taxon>
        <taxon>Melipona</taxon>
    </lineage>
</organism>
<dbReference type="AlphaFoldDB" id="A0AA40FY12"/>
<name>A0AA40FY12_9HYME</name>
<accession>A0AA40FY12</accession>